<dbReference type="PANTHER" id="PTHR32089">
    <property type="entry name" value="METHYL-ACCEPTING CHEMOTAXIS PROTEIN MCPB"/>
    <property type="match status" value="1"/>
</dbReference>
<sequence length="371" mass="39882">MPVTSRFIAQLLCTAIAVIAPLWLGSGVSAWVLAALGAASGLYMLIGANTTVSDNAVPELVTTAVTREQPDSGSAERLLGQLLPLWEHNLALARDQTETAANELVLRFGDILEQLKQALGSEQHGSRQIVTIIERGEQELLAIFARLAEGSQERQQFQTEISAMAGFMAELQRMASDVAQIAGQTNLLALNAAIEAARAGEAGRGFAVVADEVRKLSTLSGDTGKHIREKVETIGAAMRNILTQSSALASRDQQLITQSNDTIHRVLEQFTQASSLLSADLDSMRGTSQRVEQDITEVMVNLQFQDRVSQILGHLSADMQKLADAASRNTLASQNVDEWIRTLRASYTTLEQHQHPAHGGAAAGASGVTFF</sequence>
<name>A0A8J7FKY0_9NEIS</name>
<comment type="similarity">
    <text evidence="2">Belongs to the methyl-accepting chemotaxis (MCP) protein family.</text>
</comment>
<evidence type="ECO:0000256" key="2">
    <source>
        <dbReference type="ARBA" id="ARBA00029447"/>
    </source>
</evidence>
<accession>A0A8J7FKY0</accession>
<dbReference type="PROSITE" id="PS50111">
    <property type="entry name" value="CHEMOTAXIS_TRANSDUC_2"/>
    <property type="match status" value="1"/>
</dbReference>
<feature type="domain" description="Methyl-accepting transducer" evidence="5">
    <location>
        <begin position="95"/>
        <end position="234"/>
    </location>
</feature>
<evidence type="ECO:0000259" key="5">
    <source>
        <dbReference type="PROSITE" id="PS50111"/>
    </source>
</evidence>
<dbReference type="Gene3D" id="1.10.287.950">
    <property type="entry name" value="Methyl-accepting chemotaxis protein"/>
    <property type="match status" value="1"/>
</dbReference>
<feature type="transmembrane region" description="Helical" evidence="4">
    <location>
        <begin position="7"/>
        <end position="24"/>
    </location>
</feature>
<dbReference type="InterPro" id="IPR004089">
    <property type="entry name" value="MCPsignal_dom"/>
</dbReference>
<protein>
    <recommendedName>
        <fullName evidence="5">Methyl-accepting transducer domain-containing protein</fullName>
    </recommendedName>
</protein>
<dbReference type="AlphaFoldDB" id="A0A8J7FKY0"/>
<gene>
    <name evidence="6" type="ORF">INR99_09790</name>
</gene>
<keyword evidence="4" id="KW-0812">Transmembrane</keyword>
<dbReference type="Proteomes" id="UP000604481">
    <property type="component" value="Unassembled WGS sequence"/>
</dbReference>
<dbReference type="GO" id="GO:0006935">
    <property type="term" value="P:chemotaxis"/>
    <property type="evidence" value="ECO:0007669"/>
    <property type="project" value="InterPro"/>
</dbReference>
<organism evidence="6 7">
    <name type="scientific">Chitinilyticum piscinae</name>
    <dbReference type="NCBI Taxonomy" id="2866724"/>
    <lineage>
        <taxon>Bacteria</taxon>
        <taxon>Pseudomonadati</taxon>
        <taxon>Pseudomonadota</taxon>
        <taxon>Betaproteobacteria</taxon>
        <taxon>Neisseriales</taxon>
        <taxon>Chitinibacteraceae</taxon>
        <taxon>Chitinilyticum</taxon>
    </lineage>
</organism>
<dbReference type="InterPro" id="IPR004090">
    <property type="entry name" value="Chemotax_Me-accpt_rcpt"/>
</dbReference>
<dbReference type="PANTHER" id="PTHR32089:SF112">
    <property type="entry name" value="LYSOZYME-LIKE PROTEIN-RELATED"/>
    <property type="match status" value="1"/>
</dbReference>
<evidence type="ECO:0000256" key="3">
    <source>
        <dbReference type="PROSITE-ProRule" id="PRU00284"/>
    </source>
</evidence>
<keyword evidence="1 3" id="KW-0807">Transducer</keyword>
<evidence type="ECO:0000256" key="1">
    <source>
        <dbReference type="ARBA" id="ARBA00023224"/>
    </source>
</evidence>
<keyword evidence="7" id="KW-1185">Reference proteome</keyword>
<evidence type="ECO:0000313" key="6">
    <source>
        <dbReference type="EMBL" id="MBE9609645.1"/>
    </source>
</evidence>
<dbReference type="PRINTS" id="PR00260">
    <property type="entry name" value="CHEMTRNSDUCR"/>
</dbReference>
<dbReference type="GO" id="GO:0016020">
    <property type="term" value="C:membrane"/>
    <property type="evidence" value="ECO:0007669"/>
    <property type="project" value="InterPro"/>
</dbReference>
<dbReference type="SUPFAM" id="SSF58104">
    <property type="entry name" value="Methyl-accepting chemotaxis protein (MCP) signaling domain"/>
    <property type="match status" value="1"/>
</dbReference>
<dbReference type="SMART" id="SM00283">
    <property type="entry name" value="MA"/>
    <property type="match status" value="1"/>
</dbReference>
<evidence type="ECO:0000256" key="4">
    <source>
        <dbReference type="SAM" id="Phobius"/>
    </source>
</evidence>
<proteinExistence type="inferred from homology"/>
<keyword evidence="4" id="KW-0472">Membrane</keyword>
<keyword evidence="4" id="KW-1133">Transmembrane helix</keyword>
<comment type="caution">
    <text evidence="6">The sequence shown here is derived from an EMBL/GenBank/DDBJ whole genome shotgun (WGS) entry which is preliminary data.</text>
</comment>
<dbReference type="EMBL" id="JADFUA010000005">
    <property type="protein sequence ID" value="MBE9609645.1"/>
    <property type="molecule type" value="Genomic_DNA"/>
</dbReference>
<dbReference type="Pfam" id="PF00015">
    <property type="entry name" value="MCPsignal"/>
    <property type="match status" value="1"/>
</dbReference>
<dbReference type="GO" id="GO:0004888">
    <property type="term" value="F:transmembrane signaling receptor activity"/>
    <property type="evidence" value="ECO:0007669"/>
    <property type="project" value="InterPro"/>
</dbReference>
<reference evidence="6 7" key="1">
    <citation type="submission" date="2020-10" db="EMBL/GenBank/DDBJ databases">
        <title>The genome sequence of Chitinilyticum litopenaei 4Y14.</title>
        <authorList>
            <person name="Liu Y."/>
        </authorList>
    </citation>
    <scope>NUCLEOTIDE SEQUENCE [LARGE SCALE GENOMIC DNA]</scope>
    <source>
        <strain evidence="6 7">4Y14</strain>
    </source>
</reference>
<evidence type="ECO:0000313" key="7">
    <source>
        <dbReference type="Proteomes" id="UP000604481"/>
    </source>
</evidence>
<dbReference type="RefSeq" id="WP_194116175.1">
    <property type="nucleotide sequence ID" value="NZ_JADFUA010000005.1"/>
</dbReference>
<dbReference type="GO" id="GO:0007165">
    <property type="term" value="P:signal transduction"/>
    <property type="evidence" value="ECO:0007669"/>
    <property type="project" value="UniProtKB-KW"/>
</dbReference>